<evidence type="ECO:0000259" key="12">
    <source>
        <dbReference type="Pfam" id="PF08264"/>
    </source>
</evidence>
<evidence type="ECO:0000256" key="7">
    <source>
        <dbReference type="ARBA" id="ARBA00023146"/>
    </source>
</evidence>
<gene>
    <name evidence="9 15" type="primary">leuS</name>
    <name evidence="15" type="ORF">ATO8_05616</name>
</gene>
<dbReference type="RefSeq" id="WP_043842802.1">
    <property type="nucleotide sequence ID" value="NZ_AQQW01000003.1"/>
</dbReference>
<comment type="similarity">
    <text evidence="1 9 10">Belongs to the class-I aminoacyl-tRNA synthetase family.</text>
</comment>
<accession>W4HL66</accession>
<dbReference type="CDD" id="cd00812">
    <property type="entry name" value="LeuRS_core"/>
    <property type="match status" value="1"/>
</dbReference>
<evidence type="ECO:0000256" key="5">
    <source>
        <dbReference type="ARBA" id="ARBA00022840"/>
    </source>
</evidence>
<keyword evidence="6 9" id="KW-0648">Protein biosynthesis</keyword>
<dbReference type="eggNOG" id="COG0495">
    <property type="taxonomic scope" value="Bacteria"/>
</dbReference>
<evidence type="ECO:0000256" key="4">
    <source>
        <dbReference type="ARBA" id="ARBA00022741"/>
    </source>
</evidence>
<evidence type="ECO:0000256" key="1">
    <source>
        <dbReference type="ARBA" id="ARBA00005594"/>
    </source>
</evidence>
<feature type="domain" description="Aminoacyl-tRNA synthetase class Ia" evidence="11">
    <location>
        <begin position="431"/>
        <end position="587"/>
    </location>
</feature>
<sequence length="857" mass="95478">MSRYSPAEIEPKWQQAWDEALTFRAERKEGKPKYYVLEMFPYPSGRIHIGHVRNYTMGDVVARYKRATGHNVLHPMGFDAFGMPAENAAMASGGHPKTWTYDNIDTMVDQMKPLGLSIDWSRMFATCDPEYYGQQQALFLDFLEQGLVYRKNAVVNWDPVDMTVLANEQVEDGRGWRSGALVERRELTQWFFRISDFAEDLLEALDGLDDWPAKVKTMQANWIGRSRGLQFAFSTTDAPEGHDRIEVYTTRPDTLLGASFVGISPDHPLAKHLERDNPEVAEFCAECRRVGTSEEELETAEKKGLNTGITVRHPFDTSWELPVYIANFILMDYGTGAIFGCPAHDPRDLEFARKYELPVQTVFAPAMGEEGTFILPEDGGPAYVPPKVETVRYLKPFAGAEAMTGDEAVDAAIAFCEENGVGQGVTKFRLRDWGLSRQRYWGCPIPVVHCEACGVVPEKKENLPVELPDDVSFDQPGNPLDRHPTWRDVSCPSCGAPARRETDTMDTFVDSSWYFARFTAPRAETPTDMADAEYWMNVDQYIGGIEHAILHLLYSRFFTRAMHLTGHLPEKSREPFDALFTQGMVTHAIFQTKDKAGRPVYHFPEDVELRDSSAFLKDGTEVEIVPSAKMSKSKKNVVDPVSIVSDYGADTARWFVLSDSPPERDVEWTAAGAEAAHRHLSRVYRLAMEAAGAGDDAGSGDEALLREMHKTVHDVTQGIESFGFNAAIARLYAFTSTLAKADAGGPAKRQAALTLAQLMSPMTPHLAEEMWSLLGGEGLLADAPWPTADETMMVESTVTLPIQINGKRRAEIEVPKDMGKDEVEAMAMAHESVQRALDGGQPKKVIVVPGRIINVVV</sequence>
<dbReference type="PANTHER" id="PTHR43740">
    <property type="entry name" value="LEUCYL-TRNA SYNTHETASE"/>
    <property type="match status" value="1"/>
</dbReference>
<evidence type="ECO:0000313" key="15">
    <source>
        <dbReference type="EMBL" id="ETW13482.1"/>
    </source>
</evidence>
<feature type="short sequence motif" description="'KMSKS' region" evidence="9">
    <location>
        <begin position="629"/>
        <end position="633"/>
    </location>
</feature>
<dbReference type="FunFam" id="1.10.730.10:FF:000002">
    <property type="entry name" value="Leucine--tRNA ligase"/>
    <property type="match status" value="1"/>
</dbReference>
<dbReference type="EC" id="6.1.1.4" evidence="9"/>
<dbReference type="Gene3D" id="3.40.50.620">
    <property type="entry name" value="HUPs"/>
    <property type="match status" value="2"/>
</dbReference>
<dbReference type="SUPFAM" id="SSF47323">
    <property type="entry name" value="Anticodon-binding domain of a subclass of class I aminoacyl-tRNA synthetases"/>
    <property type="match status" value="1"/>
</dbReference>
<keyword evidence="2 9" id="KW-0963">Cytoplasm</keyword>
<evidence type="ECO:0000256" key="3">
    <source>
        <dbReference type="ARBA" id="ARBA00022598"/>
    </source>
</evidence>
<feature type="domain" description="Aminoacyl-tRNA synthetase class Ia" evidence="11">
    <location>
        <begin position="629"/>
        <end position="668"/>
    </location>
</feature>
<dbReference type="PROSITE" id="PS00178">
    <property type="entry name" value="AA_TRNA_LIGASE_I"/>
    <property type="match status" value="1"/>
</dbReference>
<evidence type="ECO:0000259" key="11">
    <source>
        <dbReference type="Pfam" id="PF00133"/>
    </source>
</evidence>
<comment type="catalytic activity">
    <reaction evidence="8 9">
        <text>tRNA(Leu) + L-leucine + ATP = L-leucyl-tRNA(Leu) + AMP + diphosphate</text>
        <dbReference type="Rhea" id="RHEA:11688"/>
        <dbReference type="Rhea" id="RHEA-COMP:9613"/>
        <dbReference type="Rhea" id="RHEA-COMP:9622"/>
        <dbReference type="ChEBI" id="CHEBI:30616"/>
        <dbReference type="ChEBI" id="CHEBI:33019"/>
        <dbReference type="ChEBI" id="CHEBI:57427"/>
        <dbReference type="ChEBI" id="CHEBI:78442"/>
        <dbReference type="ChEBI" id="CHEBI:78494"/>
        <dbReference type="ChEBI" id="CHEBI:456215"/>
        <dbReference type="EC" id="6.1.1.4"/>
    </reaction>
</comment>
<dbReference type="PATRIC" id="fig|1317118.6.peg.1157"/>
<evidence type="ECO:0000256" key="6">
    <source>
        <dbReference type="ARBA" id="ARBA00022917"/>
    </source>
</evidence>
<organism evidence="15 16">
    <name type="scientific">Roseivivax marinus</name>
    <dbReference type="NCBI Taxonomy" id="1379903"/>
    <lineage>
        <taxon>Bacteria</taxon>
        <taxon>Pseudomonadati</taxon>
        <taxon>Pseudomonadota</taxon>
        <taxon>Alphaproteobacteria</taxon>
        <taxon>Rhodobacterales</taxon>
        <taxon>Roseobacteraceae</taxon>
        <taxon>Roseivivax</taxon>
    </lineage>
</organism>
<dbReference type="CDD" id="cd07958">
    <property type="entry name" value="Anticodon_Ia_Leu_BEm"/>
    <property type="match status" value="1"/>
</dbReference>
<dbReference type="InterPro" id="IPR013155">
    <property type="entry name" value="M/V/L/I-tRNA-synth_anticd-bd"/>
</dbReference>
<proteinExistence type="inferred from homology"/>
<dbReference type="InterPro" id="IPR009080">
    <property type="entry name" value="tRNAsynth_Ia_anticodon-bd"/>
</dbReference>
<dbReference type="STRING" id="1379903.ATO8_05616"/>
<keyword evidence="4 9" id="KW-0547">Nucleotide-binding</keyword>
<dbReference type="GO" id="GO:0004823">
    <property type="term" value="F:leucine-tRNA ligase activity"/>
    <property type="evidence" value="ECO:0007669"/>
    <property type="project" value="UniProtKB-UniRule"/>
</dbReference>
<protein>
    <recommendedName>
        <fullName evidence="9">Leucine--tRNA ligase</fullName>
        <ecNumber evidence="9">6.1.1.4</ecNumber>
    </recommendedName>
    <alternativeName>
        <fullName evidence="9">Leucyl-tRNA synthetase</fullName>
        <shortName evidence="9">LeuRS</shortName>
    </alternativeName>
</protein>
<dbReference type="GO" id="GO:0002161">
    <property type="term" value="F:aminoacyl-tRNA deacylase activity"/>
    <property type="evidence" value="ECO:0007669"/>
    <property type="project" value="InterPro"/>
</dbReference>
<evidence type="ECO:0000256" key="9">
    <source>
        <dbReference type="HAMAP-Rule" id="MF_00049"/>
    </source>
</evidence>
<keyword evidence="7 9" id="KW-0030">Aminoacyl-tRNA synthetase</keyword>
<dbReference type="Gene3D" id="3.90.740.10">
    <property type="entry name" value="Valyl/Leucyl/Isoleucyl-tRNA synthetase, editing domain"/>
    <property type="match status" value="1"/>
</dbReference>
<dbReference type="SUPFAM" id="SSF52374">
    <property type="entry name" value="Nucleotidylyl transferase"/>
    <property type="match status" value="1"/>
</dbReference>
<dbReference type="InterPro" id="IPR014729">
    <property type="entry name" value="Rossmann-like_a/b/a_fold"/>
</dbReference>
<keyword evidence="3 9" id="KW-0436">Ligase</keyword>
<evidence type="ECO:0000259" key="13">
    <source>
        <dbReference type="Pfam" id="PF09334"/>
    </source>
</evidence>
<evidence type="ECO:0000259" key="14">
    <source>
        <dbReference type="Pfam" id="PF13603"/>
    </source>
</evidence>
<evidence type="ECO:0000256" key="2">
    <source>
        <dbReference type="ARBA" id="ARBA00022490"/>
    </source>
</evidence>
<dbReference type="NCBIfam" id="TIGR00396">
    <property type="entry name" value="leuS_bact"/>
    <property type="match status" value="1"/>
</dbReference>
<dbReference type="InterPro" id="IPR025709">
    <property type="entry name" value="Leu_tRNA-synth_edit"/>
</dbReference>
<dbReference type="FunFam" id="3.10.20.590:FF:000001">
    <property type="entry name" value="Leucine--tRNA ligase"/>
    <property type="match status" value="1"/>
</dbReference>
<dbReference type="Gene3D" id="2.20.28.290">
    <property type="match status" value="1"/>
</dbReference>
<dbReference type="Pfam" id="PF09334">
    <property type="entry name" value="tRNA-synt_1g"/>
    <property type="match status" value="1"/>
</dbReference>
<feature type="domain" description="Methionyl/Leucyl tRNA synthetase" evidence="13">
    <location>
        <begin position="36"/>
        <end position="171"/>
    </location>
</feature>
<dbReference type="Pfam" id="PF13603">
    <property type="entry name" value="tRNA-synt_1_2"/>
    <property type="match status" value="1"/>
</dbReference>
<dbReference type="InterPro" id="IPR001412">
    <property type="entry name" value="aa-tRNA-synth_I_CS"/>
</dbReference>
<feature type="domain" description="Leucyl-tRNA synthetase editing" evidence="14">
    <location>
        <begin position="221"/>
        <end position="369"/>
    </location>
</feature>
<dbReference type="InterPro" id="IPR002302">
    <property type="entry name" value="Leu-tRNA-ligase"/>
</dbReference>
<dbReference type="HAMAP" id="MF_00049_B">
    <property type="entry name" value="Leu_tRNA_synth_B"/>
    <property type="match status" value="1"/>
</dbReference>
<comment type="subcellular location">
    <subcellularLocation>
        <location evidence="9">Cytoplasm</location>
    </subcellularLocation>
</comment>
<feature type="binding site" evidence="9">
    <location>
        <position position="632"/>
    </location>
    <ligand>
        <name>ATP</name>
        <dbReference type="ChEBI" id="CHEBI:30616"/>
    </ligand>
</feature>
<name>W4HL66_9RHOB</name>
<dbReference type="InterPro" id="IPR015413">
    <property type="entry name" value="Methionyl/Leucyl_tRNA_Synth"/>
</dbReference>
<dbReference type="AlphaFoldDB" id="W4HL66"/>
<dbReference type="Gene3D" id="1.10.730.10">
    <property type="entry name" value="Isoleucyl-tRNA Synthetase, Domain 1"/>
    <property type="match status" value="2"/>
</dbReference>
<dbReference type="GO" id="GO:0005524">
    <property type="term" value="F:ATP binding"/>
    <property type="evidence" value="ECO:0007669"/>
    <property type="project" value="UniProtKB-UniRule"/>
</dbReference>
<keyword evidence="5 9" id="KW-0067">ATP-binding</keyword>
<evidence type="ECO:0000256" key="10">
    <source>
        <dbReference type="RuleBase" id="RU363035"/>
    </source>
</evidence>
<keyword evidence="16" id="KW-1185">Reference proteome</keyword>
<dbReference type="SUPFAM" id="SSF50677">
    <property type="entry name" value="ValRS/IleRS/LeuRS editing domain"/>
    <property type="match status" value="1"/>
</dbReference>
<dbReference type="Proteomes" id="UP000019063">
    <property type="component" value="Unassembled WGS sequence"/>
</dbReference>
<dbReference type="PANTHER" id="PTHR43740:SF2">
    <property type="entry name" value="LEUCINE--TRNA LIGASE, MITOCHONDRIAL"/>
    <property type="match status" value="1"/>
</dbReference>
<dbReference type="Pfam" id="PF08264">
    <property type="entry name" value="Anticodon_1"/>
    <property type="match status" value="1"/>
</dbReference>
<evidence type="ECO:0000256" key="8">
    <source>
        <dbReference type="ARBA" id="ARBA00047469"/>
    </source>
</evidence>
<dbReference type="InterPro" id="IPR002300">
    <property type="entry name" value="aa-tRNA-synth_Ia"/>
</dbReference>
<feature type="domain" description="Methionyl/Valyl/Leucyl/Isoleucyl-tRNA synthetase anticodon-binding" evidence="12">
    <location>
        <begin position="701"/>
        <end position="819"/>
    </location>
</feature>
<dbReference type="Gene3D" id="3.10.20.590">
    <property type="match status" value="1"/>
</dbReference>
<dbReference type="PRINTS" id="PR00985">
    <property type="entry name" value="TRNASYNTHLEU"/>
</dbReference>
<dbReference type="EMBL" id="AQQW01000003">
    <property type="protein sequence ID" value="ETW13482.1"/>
    <property type="molecule type" value="Genomic_DNA"/>
</dbReference>
<reference evidence="15 16" key="1">
    <citation type="journal article" date="2014" name="Antonie Van Leeuwenhoek">
        <title>Roseivivax atlanticus sp. nov., isolated from surface seawater of the Atlantic Ocean.</title>
        <authorList>
            <person name="Li G."/>
            <person name="Lai Q."/>
            <person name="Liu X."/>
            <person name="Sun F."/>
            <person name="Shao Z."/>
        </authorList>
    </citation>
    <scope>NUCLEOTIDE SEQUENCE [LARGE SCALE GENOMIC DNA]</scope>
    <source>
        <strain evidence="15 16">22II-s10s</strain>
    </source>
</reference>
<dbReference type="FunFam" id="3.40.50.620:FF:000003">
    <property type="entry name" value="Leucine--tRNA ligase"/>
    <property type="match status" value="1"/>
</dbReference>
<dbReference type="Pfam" id="PF00133">
    <property type="entry name" value="tRNA-synt_1"/>
    <property type="match status" value="2"/>
</dbReference>
<dbReference type="GO" id="GO:0006429">
    <property type="term" value="P:leucyl-tRNA aminoacylation"/>
    <property type="evidence" value="ECO:0007669"/>
    <property type="project" value="UniProtKB-UniRule"/>
</dbReference>
<dbReference type="GO" id="GO:0005829">
    <property type="term" value="C:cytosol"/>
    <property type="evidence" value="ECO:0007669"/>
    <property type="project" value="TreeGrafter"/>
</dbReference>
<comment type="caution">
    <text evidence="15">The sequence shown here is derived from an EMBL/GenBank/DDBJ whole genome shotgun (WGS) entry which is preliminary data.</text>
</comment>
<evidence type="ECO:0000313" key="16">
    <source>
        <dbReference type="Proteomes" id="UP000019063"/>
    </source>
</evidence>
<feature type="short sequence motif" description="'HIGH' region" evidence="9">
    <location>
        <begin position="41"/>
        <end position="51"/>
    </location>
</feature>
<dbReference type="InterPro" id="IPR009008">
    <property type="entry name" value="Val/Leu/Ile-tRNA-synth_edit"/>
</dbReference>